<evidence type="ECO:0000313" key="13">
    <source>
        <dbReference type="Proteomes" id="UP000515156"/>
    </source>
</evidence>
<accession>A0A6P7YB25</accession>
<dbReference type="Pfam" id="PF10444">
    <property type="entry name" value="Nbl1_Borealin_N"/>
    <property type="match status" value="1"/>
</dbReference>
<reference evidence="14" key="1">
    <citation type="submission" date="2025-08" db="UniProtKB">
        <authorList>
            <consortium name="RefSeq"/>
        </authorList>
    </citation>
    <scope>IDENTIFICATION</scope>
</reference>
<evidence type="ECO:0000259" key="11">
    <source>
        <dbReference type="Pfam" id="PF10444"/>
    </source>
</evidence>
<dbReference type="GO" id="GO:0000070">
    <property type="term" value="P:mitotic sister chromatid segregation"/>
    <property type="evidence" value="ECO:0007669"/>
    <property type="project" value="TreeGrafter"/>
</dbReference>
<feature type="compositionally biased region" description="Polar residues" evidence="10">
    <location>
        <begin position="156"/>
        <end position="174"/>
    </location>
</feature>
<dbReference type="InterPro" id="IPR018851">
    <property type="entry name" value="Borealin_N"/>
</dbReference>
<evidence type="ECO:0000259" key="12">
    <source>
        <dbReference type="Pfam" id="PF10512"/>
    </source>
</evidence>
<dbReference type="InterPro" id="IPR046466">
    <property type="entry name" value="Borealin_C"/>
</dbReference>
<dbReference type="AlphaFoldDB" id="A0A6P7YB25"/>
<dbReference type="Proteomes" id="UP000515156">
    <property type="component" value="Chromosome 5"/>
</dbReference>
<evidence type="ECO:0000256" key="8">
    <source>
        <dbReference type="ARBA" id="ARBA00023306"/>
    </source>
</evidence>
<dbReference type="RefSeq" id="XP_030060245.1">
    <property type="nucleotide sequence ID" value="XM_030204385.1"/>
</dbReference>
<evidence type="ECO:0000256" key="5">
    <source>
        <dbReference type="ARBA" id="ARBA00022618"/>
    </source>
</evidence>
<dbReference type="InterPro" id="IPR018867">
    <property type="entry name" value="Cell_div_borealin"/>
</dbReference>
<comment type="subcellular location">
    <subcellularLocation>
        <location evidence="2">Chromosome</location>
        <location evidence="2">Centromere</location>
    </subcellularLocation>
    <subcellularLocation>
        <location evidence="1">Nucleus</location>
    </subcellularLocation>
</comment>
<evidence type="ECO:0000256" key="6">
    <source>
        <dbReference type="ARBA" id="ARBA00022776"/>
    </source>
</evidence>
<gene>
    <name evidence="14" type="primary">LOC115470822</name>
</gene>
<keyword evidence="6" id="KW-0498">Mitosis</keyword>
<feature type="domain" description="Borealin C-terminal" evidence="12">
    <location>
        <begin position="176"/>
        <end position="289"/>
    </location>
</feature>
<evidence type="ECO:0000256" key="4">
    <source>
        <dbReference type="ARBA" id="ARBA00022454"/>
    </source>
</evidence>
<keyword evidence="8" id="KW-0131">Cell cycle</keyword>
<dbReference type="PANTHER" id="PTHR16040:SF5">
    <property type="entry name" value="BOREALIN-2-RELATED"/>
    <property type="match status" value="1"/>
</dbReference>
<keyword evidence="5" id="KW-0132">Cell division</keyword>
<keyword evidence="9" id="KW-0137">Centromere</keyword>
<evidence type="ECO:0000256" key="7">
    <source>
        <dbReference type="ARBA" id="ARBA00023242"/>
    </source>
</evidence>
<dbReference type="GO" id="GO:0005634">
    <property type="term" value="C:nucleus"/>
    <property type="evidence" value="ECO:0007669"/>
    <property type="project" value="UniProtKB-SubCell"/>
</dbReference>
<feature type="compositionally biased region" description="Basic and acidic residues" evidence="10">
    <location>
        <begin position="10"/>
        <end position="26"/>
    </location>
</feature>
<evidence type="ECO:0000256" key="1">
    <source>
        <dbReference type="ARBA" id="ARBA00004123"/>
    </source>
</evidence>
<keyword evidence="13" id="KW-1185">Reference proteome</keyword>
<dbReference type="GO" id="GO:0051233">
    <property type="term" value="C:spindle midzone"/>
    <property type="evidence" value="ECO:0007669"/>
    <property type="project" value="TreeGrafter"/>
</dbReference>
<comment type="similarity">
    <text evidence="3">Belongs to the borealin family.</text>
</comment>
<dbReference type="Gene3D" id="6.10.250.1900">
    <property type="match status" value="1"/>
</dbReference>
<protein>
    <submittedName>
        <fullName evidence="14">Borealin-2-like</fullName>
    </submittedName>
</protein>
<dbReference type="OrthoDB" id="6360905at2759"/>
<evidence type="ECO:0000313" key="14">
    <source>
        <dbReference type="RefSeq" id="XP_030060245.1"/>
    </source>
</evidence>
<feature type="region of interest" description="Disordered" evidence="10">
    <location>
        <begin position="1"/>
        <end position="26"/>
    </location>
</feature>
<proteinExistence type="inferred from homology"/>
<sequence length="301" mass="33163">MPRPGRKRVGSREQGEARGQGPEKDDVLQAQRREKMRLFIQDFVQQGKQIVADLKKRAQTLVSTTEKAFAVELLKMPTAVRQMKRKDFLSLKGDEEATIAAIMKECLIDDSSIMKVETNNSKRGKGKTTVVEHDEHKGPTTRTMSTNRKLQKLSKTKSGVLSASSRGTKQANTLPRSVYATPATKRYKKTISATAVGLTSEGSIPVFKREFEAPILRSVCSSEKIQSALLNVSQLSVDLTVPLVNIPLADGQTVWSTGDDLETIDVELLHSDTVQHIHNLASRLKALCGKVAANQFHGNTL</sequence>
<name>A0A6P7YB25_9AMPH</name>
<organism evidence="13 14">
    <name type="scientific">Microcaecilia unicolor</name>
    <dbReference type="NCBI Taxonomy" id="1415580"/>
    <lineage>
        <taxon>Eukaryota</taxon>
        <taxon>Metazoa</taxon>
        <taxon>Chordata</taxon>
        <taxon>Craniata</taxon>
        <taxon>Vertebrata</taxon>
        <taxon>Euteleostomi</taxon>
        <taxon>Amphibia</taxon>
        <taxon>Gymnophiona</taxon>
        <taxon>Siphonopidae</taxon>
        <taxon>Microcaecilia</taxon>
    </lineage>
</organism>
<dbReference type="InParanoid" id="A0A6P7YB25"/>
<dbReference type="GO" id="GO:0032133">
    <property type="term" value="C:chromosome passenger complex"/>
    <property type="evidence" value="ECO:0007669"/>
    <property type="project" value="TreeGrafter"/>
</dbReference>
<dbReference type="GO" id="GO:0051301">
    <property type="term" value="P:cell division"/>
    <property type="evidence" value="ECO:0007669"/>
    <property type="project" value="UniProtKB-KW"/>
</dbReference>
<evidence type="ECO:0000256" key="2">
    <source>
        <dbReference type="ARBA" id="ARBA00004584"/>
    </source>
</evidence>
<keyword evidence="7" id="KW-0539">Nucleus</keyword>
<dbReference type="GO" id="GO:0000775">
    <property type="term" value="C:chromosome, centromeric region"/>
    <property type="evidence" value="ECO:0007669"/>
    <property type="project" value="UniProtKB-SubCell"/>
</dbReference>
<evidence type="ECO:0000256" key="10">
    <source>
        <dbReference type="SAM" id="MobiDB-lite"/>
    </source>
</evidence>
<feature type="domain" description="Borealin N-terminal" evidence="11">
    <location>
        <begin position="35"/>
        <end position="90"/>
    </location>
</feature>
<evidence type="ECO:0000256" key="3">
    <source>
        <dbReference type="ARBA" id="ARBA00009914"/>
    </source>
</evidence>
<dbReference type="KEGG" id="muo:115470822"/>
<dbReference type="GeneID" id="115470822"/>
<dbReference type="Gene3D" id="6.10.140.560">
    <property type="match status" value="1"/>
</dbReference>
<feature type="region of interest" description="Disordered" evidence="10">
    <location>
        <begin position="120"/>
        <end position="174"/>
    </location>
</feature>
<evidence type="ECO:0000256" key="9">
    <source>
        <dbReference type="ARBA" id="ARBA00023328"/>
    </source>
</evidence>
<keyword evidence="4" id="KW-0158">Chromosome</keyword>
<dbReference type="PANTHER" id="PTHR16040">
    <property type="entry name" value="AUSTRALIN, ISOFORM A-RELATED"/>
    <property type="match status" value="1"/>
</dbReference>
<dbReference type="Pfam" id="PF10512">
    <property type="entry name" value="Borealin"/>
    <property type="match status" value="1"/>
</dbReference>